<gene>
    <name evidence="1" type="ORF">BN2614_LOCUS2</name>
</gene>
<protein>
    <submittedName>
        <fullName evidence="1">Uncharacterized protein</fullName>
    </submittedName>
</protein>
<name>A0A9X9LXQ5_GULGU</name>
<evidence type="ECO:0000313" key="1">
    <source>
        <dbReference type="EMBL" id="VCW99066.1"/>
    </source>
</evidence>
<dbReference type="AlphaFoldDB" id="A0A9X9LXQ5"/>
<dbReference type="Proteomes" id="UP000269945">
    <property type="component" value="Unassembled WGS sequence"/>
</dbReference>
<dbReference type="EMBL" id="CYRY02027419">
    <property type="protein sequence ID" value="VCW99066.1"/>
    <property type="molecule type" value="Genomic_DNA"/>
</dbReference>
<reference evidence="1 2" key="1">
    <citation type="submission" date="2018-10" db="EMBL/GenBank/DDBJ databases">
        <authorList>
            <person name="Ekblom R."/>
            <person name="Jareborg N."/>
        </authorList>
    </citation>
    <scope>NUCLEOTIDE SEQUENCE [LARGE SCALE GENOMIC DNA]</scope>
    <source>
        <tissue evidence="1">Muscle</tissue>
    </source>
</reference>
<evidence type="ECO:0000313" key="2">
    <source>
        <dbReference type="Proteomes" id="UP000269945"/>
    </source>
</evidence>
<comment type="caution">
    <text evidence="1">The sequence shown here is derived from an EMBL/GenBank/DDBJ whole genome shotgun (WGS) entry which is preliminary data.</text>
</comment>
<proteinExistence type="predicted"/>
<accession>A0A9X9LXQ5</accession>
<keyword evidence="2" id="KW-1185">Reference proteome</keyword>
<organism evidence="1 2">
    <name type="scientific">Gulo gulo</name>
    <name type="common">Wolverine</name>
    <name type="synonym">Gluton</name>
    <dbReference type="NCBI Taxonomy" id="48420"/>
    <lineage>
        <taxon>Eukaryota</taxon>
        <taxon>Metazoa</taxon>
        <taxon>Chordata</taxon>
        <taxon>Craniata</taxon>
        <taxon>Vertebrata</taxon>
        <taxon>Euteleostomi</taxon>
        <taxon>Mammalia</taxon>
        <taxon>Eutheria</taxon>
        <taxon>Laurasiatheria</taxon>
        <taxon>Carnivora</taxon>
        <taxon>Caniformia</taxon>
        <taxon>Musteloidea</taxon>
        <taxon>Mustelidae</taxon>
        <taxon>Guloninae</taxon>
        <taxon>Gulo</taxon>
    </lineage>
</organism>
<sequence>MNVSATDSSMKNTHFKKSKYCTFISMKEI</sequence>